<reference evidence="2" key="1">
    <citation type="journal article" date="2012" name="PLoS ONE">
        <title>Gene sets for utilization of primary and secondary nutrition supplies in the distal gut of endangered iberian lynx.</title>
        <authorList>
            <person name="Alcaide M."/>
            <person name="Messina E."/>
            <person name="Richter M."/>
            <person name="Bargiela R."/>
            <person name="Peplies J."/>
            <person name="Huws S.A."/>
            <person name="Newbold C.J."/>
            <person name="Golyshin P.N."/>
            <person name="Simon M.A."/>
            <person name="Lopez G."/>
            <person name="Yakimov M.M."/>
            <person name="Ferrer M."/>
        </authorList>
    </citation>
    <scope>NUCLEOTIDE SEQUENCE</scope>
</reference>
<feature type="domain" description="GSCFA" evidence="1">
    <location>
        <begin position="1"/>
        <end position="234"/>
    </location>
</feature>
<dbReference type="EMBL" id="AMCI01003534">
    <property type="protein sequence ID" value="EJX00080.1"/>
    <property type="molecule type" value="Genomic_DNA"/>
</dbReference>
<proteinExistence type="predicted"/>
<accession>J9GKA9</accession>
<comment type="caution">
    <text evidence="2">The sequence shown here is derived from an EMBL/GenBank/DDBJ whole genome shotgun (WGS) entry which is preliminary data.</text>
</comment>
<dbReference type="InterPro" id="IPR014982">
    <property type="entry name" value="GSCFA"/>
</dbReference>
<organism evidence="2">
    <name type="scientific">gut metagenome</name>
    <dbReference type="NCBI Taxonomy" id="749906"/>
    <lineage>
        <taxon>unclassified sequences</taxon>
        <taxon>metagenomes</taxon>
        <taxon>organismal metagenomes</taxon>
    </lineage>
</organism>
<dbReference type="Pfam" id="PF08885">
    <property type="entry name" value="GSCFA"/>
    <property type="match status" value="1"/>
</dbReference>
<protein>
    <submittedName>
        <fullName evidence="2">GSCFA family protein</fullName>
    </submittedName>
</protein>
<gene>
    <name evidence="2" type="ORF">EVA_11806</name>
</gene>
<sequence length="305" mass="36025">MGSCFAENMGNFLREGKFQVDMNPFGILYNPLSIGAAWKEIRNGKVYEESDLFFYKGLWHSSMHHSIFSAESPRLVLQRINDRLQQACERVQRLDWLMLTFGTAYVYEQKDTGRVVANCHKLPEELFTRRLLSVDEIVDEYQELIADLTVICPQARLLFTVSPIRHQRDGMHANQLSKATLLLAIDRLQQLFPGRVWYFPSYEIVLDELRDYRFFAEDMVHPSPLAVRYLWQRFSATCFPAETLRILEAVEDIRRDLEHRPFHPHSEVYHRFLGQIVLKIERLIGKYPYLDFQKEIELCHIRLNP</sequence>
<name>J9GKA9_9ZZZZ</name>
<evidence type="ECO:0000259" key="1">
    <source>
        <dbReference type="Pfam" id="PF08885"/>
    </source>
</evidence>
<dbReference type="SUPFAM" id="SSF52266">
    <property type="entry name" value="SGNH hydrolase"/>
    <property type="match status" value="1"/>
</dbReference>
<evidence type="ECO:0000313" key="2">
    <source>
        <dbReference type="EMBL" id="EJX00080.1"/>
    </source>
</evidence>
<dbReference type="AlphaFoldDB" id="J9GKA9"/>